<sequence>MSALTLALLLSLAAGLSMAAGALIGVKQHIARGWLEQEVRHTVIAFGGGALLAAVALVLVPEGAQHHTPLSATLLFVGGGIAFMVVDRALAAHGGAMSQLLAMLLDFVPEAIALGAALAVGGGQAYLLAFLIGMQNLPEGFNAYREIRNSKGNTLSSTKIILAFAALALLGPASAALGFLVLVNNPLILGGIMLFASGGILYLVFQDIAPQVPLKKHWAPAQGAVAGFALGLVGHLLVH</sequence>
<keyword evidence="1" id="KW-0812">Transmembrane</keyword>
<protein>
    <recommendedName>
        <fullName evidence="5">Divalent cation transporter</fullName>
    </recommendedName>
</protein>
<keyword evidence="4" id="KW-1185">Reference proteome</keyword>
<feature type="transmembrane region" description="Helical" evidence="1">
    <location>
        <begin position="160"/>
        <end position="181"/>
    </location>
</feature>
<keyword evidence="1" id="KW-1133">Transmembrane helix</keyword>
<accession>A0ABR4WA23</accession>
<evidence type="ECO:0000256" key="2">
    <source>
        <dbReference type="SAM" id="SignalP"/>
    </source>
</evidence>
<dbReference type="RefSeq" id="WP_035250143.1">
    <property type="nucleotide sequence ID" value="NZ_ARXU01000016.1"/>
</dbReference>
<feature type="signal peptide" evidence="2">
    <location>
        <begin position="1"/>
        <end position="19"/>
    </location>
</feature>
<feature type="transmembrane region" description="Helical" evidence="1">
    <location>
        <begin position="217"/>
        <end position="238"/>
    </location>
</feature>
<dbReference type="Proteomes" id="UP000029443">
    <property type="component" value="Unassembled WGS sequence"/>
</dbReference>
<evidence type="ECO:0000313" key="3">
    <source>
        <dbReference type="EMBL" id="KGD59901.1"/>
    </source>
</evidence>
<evidence type="ECO:0000256" key="1">
    <source>
        <dbReference type="SAM" id="Phobius"/>
    </source>
</evidence>
<keyword evidence="1" id="KW-0472">Membrane</keyword>
<gene>
    <name evidence="3" type="ORF">T9A_03036</name>
</gene>
<feature type="transmembrane region" description="Helical" evidence="1">
    <location>
        <begin position="72"/>
        <end position="91"/>
    </location>
</feature>
<comment type="caution">
    <text evidence="3">The sequence shown here is derived from an EMBL/GenBank/DDBJ whole genome shotgun (WGS) entry which is preliminary data.</text>
</comment>
<feature type="transmembrane region" description="Helical" evidence="1">
    <location>
        <begin position="187"/>
        <end position="205"/>
    </location>
</feature>
<feature type="transmembrane region" description="Helical" evidence="1">
    <location>
        <begin position="111"/>
        <end position="132"/>
    </location>
</feature>
<keyword evidence="2" id="KW-0732">Signal</keyword>
<reference evidence="3 4" key="1">
    <citation type="submission" date="2012-09" db="EMBL/GenBank/DDBJ databases">
        <title>Genome Sequence of alkane-degrading Bacterium Alcanivorax jadensis T9.</title>
        <authorList>
            <person name="Lai Q."/>
            <person name="Shao Z."/>
        </authorList>
    </citation>
    <scope>NUCLEOTIDE SEQUENCE [LARGE SCALE GENOMIC DNA]</scope>
    <source>
        <strain evidence="3 4">T9</strain>
    </source>
</reference>
<evidence type="ECO:0008006" key="5">
    <source>
        <dbReference type="Google" id="ProtNLM"/>
    </source>
</evidence>
<name>A0ABR4WA23_9GAMM</name>
<feature type="chain" id="PRO_5046774651" description="Divalent cation transporter" evidence="2">
    <location>
        <begin position="20"/>
        <end position="239"/>
    </location>
</feature>
<evidence type="ECO:0000313" key="4">
    <source>
        <dbReference type="Proteomes" id="UP000029443"/>
    </source>
</evidence>
<organism evidence="3 4">
    <name type="scientific">Alcanivorax jadensis T9</name>
    <dbReference type="NCBI Taxonomy" id="1177181"/>
    <lineage>
        <taxon>Bacteria</taxon>
        <taxon>Pseudomonadati</taxon>
        <taxon>Pseudomonadota</taxon>
        <taxon>Gammaproteobacteria</taxon>
        <taxon>Oceanospirillales</taxon>
        <taxon>Alcanivoracaceae</taxon>
        <taxon>Alcanivorax</taxon>
    </lineage>
</organism>
<dbReference type="EMBL" id="ARXU01000016">
    <property type="protein sequence ID" value="KGD59901.1"/>
    <property type="molecule type" value="Genomic_DNA"/>
</dbReference>
<proteinExistence type="predicted"/>
<feature type="transmembrane region" description="Helical" evidence="1">
    <location>
        <begin position="43"/>
        <end position="60"/>
    </location>
</feature>